<keyword evidence="1" id="KW-0808">Transferase</keyword>
<dbReference type="Pfam" id="PF00069">
    <property type="entry name" value="Pkinase"/>
    <property type="match status" value="1"/>
</dbReference>
<dbReference type="Proteomes" id="UP000464178">
    <property type="component" value="Chromosome"/>
</dbReference>
<dbReference type="EMBL" id="LR593886">
    <property type="protein sequence ID" value="VTS02231.1"/>
    <property type="molecule type" value="Genomic_DNA"/>
</dbReference>
<keyword evidence="2 5" id="KW-0547">Nucleotide-binding</keyword>
<dbReference type="GO" id="GO:0004674">
    <property type="term" value="F:protein serine/threonine kinase activity"/>
    <property type="evidence" value="ECO:0007669"/>
    <property type="project" value="UniProtKB-KW"/>
</dbReference>
<gene>
    <name evidence="9" type="ORF">SOIL9_75850</name>
</gene>
<sequence length="540" mass="59082">MATPATTAREYRVLIAKSKLLPPEEIEAQYRQWQQDRPGSDERVDSFRRFLVARKCLTDYQAALLQRGRTDGFFLDGYKILDRIGKGQMGGVYKAVHNFGQLVALKILPASKAKNPHTLGRFQREARLLTQLDHPNVVRGYQVGDSSGIHYIAMEFLEGETLGEMLDRRKQLPWAEATRLVRQVLDGLQHLHDRRMVHRDLKPANIMLTPEPAKGKLDTTWDATAKILDVGLGRELFDDEMPEAQIETQLTQEGSVLGTPDYLAPEQAKDARAADIRADIYSVGCVLYHCVAGRTPFPETNIMAQILRHATEHPAPISSLVAGLPFGFQQMLDRFMAKSPNDRFQTPAEAAEALKPFDTTGTPATPSKVMPAYKDWLASEAHLPQPKELLQDTVVRPHPSLPAPAKAPAPIPVPSAASKAAAPKPAASHKSGATAQPTKPGGSRAVPMPVPVAAPAPQPLPLPIPIPAVEEVEVELVTEPFAIPQALPAPVSAPRPLWQPDRRDWIMLAVGATGVLSAVGIGYGLARALRRKPESAEEEK</sequence>
<dbReference type="SUPFAM" id="SSF56112">
    <property type="entry name" value="Protein kinase-like (PK-like)"/>
    <property type="match status" value="1"/>
</dbReference>
<evidence type="ECO:0000256" key="6">
    <source>
        <dbReference type="SAM" id="MobiDB-lite"/>
    </source>
</evidence>
<keyword evidence="10" id="KW-1185">Reference proteome</keyword>
<dbReference type="SMART" id="SM00220">
    <property type="entry name" value="S_TKc"/>
    <property type="match status" value="1"/>
</dbReference>
<keyword evidence="3 9" id="KW-0418">Kinase</keyword>
<protein>
    <recommendedName>
        <fullName evidence="8">Protein kinase domain-containing protein</fullName>
    </recommendedName>
</protein>
<dbReference type="KEGG" id="gms:SOIL9_75850"/>
<dbReference type="Gene3D" id="3.30.200.20">
    <property type="entry name" value="Phosphorylase Kinase, domain 1"/>
    <property type="match status" value="1"/>
</dbReference>
<evidence type="ECO:0000259" key="8">
    <source>
        <dbReference type="PROSITE" id="PS50011"/>
    </source>
</evidence>
<dbReference type="AlphaFoldDB" id="A0A6P2DKC4"/>
<feature type="transmembrane region" description="Helical" evidence="7">
    <location>
        <begin position="505"/>
        <end position="526"/>
    </location>
</feature>
<evidence type="ECO:0000256" key="4">
    <source>
        <dbReference type="ARBA" id="ARBA00022840"/>
    </source>
</evidence>
<accession>A0A6P2DKC4</accession>
<feature type="region of interest" description="Disordered" evidence="6">
    <location>
        <begin position="397"/>
        <end position="448"/>
    </location>
</feature>
<feature type="binding site" evidence="5">
    <location>
        <position position="106"/>
    </location>
    <ligand>
        <name>ATP</name>
        <dbReference type="ChEBI" id="CHEBI:30616"/>
    </ligand>
</feature>
<dbReference type="PANTHER" id="PTHR43289">
    <property type="entry name" value="MITOGEN-ACTIVATED PROTEIN KINASE KINASE KINASE 20-RELATED"/>
    <property type="match status" value="1"/>
</dbReference>
<evidence type="ECO:0000256" key="1">
    <source>
        <dbReference type="ARBA" id="ARBA00022679"/>
    </source>
</evidence>
<reference evidence="9 10" key="1">
    <citation type="submission" date="2019-05" db="EMBL/GenBank/DDBJ databases">
        <authorList>
            <consortium name="Science for Life Laboratories"/>
        </authorList>
    </citation>
    <scope>NUCLEOTIDE SEQUENCE [LARGE SCALE GENOMIC DNA]</scope>
    <source>
        <strain evidence="9">Soil9</strain>
    </source>
</reference>
<name>A0A6P2DKC4_9BACT</name>
<evidence type="ECO:0000256" key="7">
    <source>
        <dbReference type="SAM" id="Phobius"/>
    </source>
</evidence>
<keyword evidence="9" id="KW-0723">Serine/threonine-protein kinase</keyword>
<organism evidence="9 10">
    <name type="scientific">Gemmata massiliana</name>
    <dbReference type="NCBI Taxonomy" id="1210884"/>
    <lineage>
        <taxon>Bacteria</taxon>
        <taxon>Pseudomonadati</taxon>
        <taxon>Planctomycetota</taxon>
        <taxon>Planctomycetia</taxon>
        <taxon>Gemmatales</taxon>
        <taxon>Gemmataceae</taxon>
        <taxon>Gemmata</taxon>
    </lineage>
</organism>
<dbReference type="CDD" id="cd14014">
    <property type="entry name" value="STKc_PknB_like"/>
    <property type="match status" value="1"/>
</dbReference>
<evidence type="ECO:0000313" key="9">
    <source>
        <dbReference type="EMBL" id="VTS02231.1"/>
    </source>
</evidence>
<keyword evidence="7" id="KW-0472">Membrane</keyword>
<evidence type="ECO:0000313" key="10">
    <source>
        <dbReference type="Proteomes" id="UP000464178"/>
    </source>
</evidence>
<dbReference type="PROSITE" id="PS00108">
    <property type="entry name" value="PROTEIN_KINASE_ST"/>
    <property type="match status" value="1"/>
</dbReference>
<dbReference type="GO" id="GO:0005524">
    <property type="term" value="F:ATP binding"/>
    <property type="evidence" value="ECO:0007669"/>
    <property type="project" value="UniProtKB-UniRule"/>
</dbReference>
<evidence type="ECO:0000256" key="2">
    <source>
        <dbReference type="ARBA" id="ARBA00022741"/>
    </source>
</evidence>
<evidence type="ECO:0000256" key="5">
    <source>
        <dbReference type="PROSITE-ProRule" id="PRU10141"/>
    </source>
</evidence>
<feature type="compositionally biased region" description="Pro residues" evidence="6">
    <location>
        <begin position="399"/>
        <end position="413"/>
    </location>
</feature>
<dbReference type="InterPro" id="IPR011009">
    <property type="entry name" value="Kinase-like_dom_sf"/>
</dbReference>
<dbReference type="InterPro" id="IPR008271">
    <property type="entry name" value="Ser/Thr_kinase_AS"/>
</dbReference>
<feature type="compositionally biased region" description="Low complexity" evidence="6">
    <location>
        <begin position="414"/>
        <end position="433"/>
    </location>
</feature>
<proteinExistence type="predicted"/>
<dbReference type="Gene3D" id="1.10.510.10">
    <property type="entry name" value="Transferase(Phosphotransferase) domain 1"/>
    <property type="match status" value="1"/>
</dbReference>
<evidence type="ECO:0000256" key="3">
    <source>
        <dbReference type="ARBA" id="ARBA00022777"/>
    </source>
</evidence>
<dbReference type="PROSITE" id="PS00107">
    <property type="entry name" value="PROTEIN_KINASE_ATP"/>
    <property type="match status" value="1"/>
</dbReference>
<dbReference type="InterPro" id="IPR017441">
    <property type="entry name" value="Protein_kinase_ATP_BS"/>
</dbReference>
<dbReference type="RefSeq" id="WP_162672684.1">
    <property type="nucleotide sequence ID" value="NZ_LR593886.1"/>
</dbReference>
<keyword evidence="7" id="KW-1133">Transmembrane helix</keyword>
<dbReference type="PANTHER" id="PTHR43289:SF30">
    <property type="entry name" value="NON-SPECIFIC SERINE_THREONINE PROTEIN KINASE"/>
    <property type="match status" value="1"/>
</dbReference>
<feature type="domain" description="Protein kinase" evidence="8">
    <location>
        <begin position="78"/>
        <end position="358"/>
    </location>
</feature>
<keyword evidence="7" id="KW-0812">Transmembrane</keyword>
<dbReference type="PROSITE" id="PS50011">
    <property type="entry name" value="PROTEIN_KINASE_DOM"/>
    <property type="match status" value="1"/>
</dbReference>
<dbReference type="InterPro" id="IPR000719">
    <property type="entry name" value="Prot_kinase_dom"/>
</dbReference>
<keyword evidence="4 5" id="KW-0067">ATP-binding</keyword>